<feature type="domain" description="Mce/MlaD" evidence="8">
    <location>
        <begin position="51"/>
        <end position="128"/>
    </location>
</feature>
<evidence type="ECO:0000256" key="1">
    <source>
        <dbReference type="ARBA" id="ARBA00004533"/>
    </source>
</evidence>
<dbReference type="RefSeq" id="WP_089419733.1">
    <property type="nucleotide sequence ID" value="NZ_CP022415.1"/>
</dbReference>
<gene>
    <name evidence="9" type="primary">pqiB</name>
    <name evidence="9" type="ORF">SULPSESMR1_00902</name>
</gene>
<keyword evidence="2" id="KW-1003">Cell membrane</keyword>
<keyword evidence="3" id="KW-0997">Cell inner membrane</keyword>
<dbReference type="AlphaFoldDB" id="A0A221JYK9"/>
<accession>A0A221JYK9</accession>
<evidence type="ECO:0000256" key="3">
    <source>
        <dbReference type="ARBA" id="ARBA00022519"/>
    </source>
</evidence>
<reference evidence="9 10" key="1">
    <citation type="submission" date="2017-07" db="EMBL/GenBank/DDBJ databases">
        <title>Genome Sequence of Sulfitobacter pseudonitzschiae Strain SMR1 Isolated from a culture of the Diatom Skeletonema marinoi.</title>
        <authorList>
            <person name="Topel M."/>
            <person name="Pinder M.I.M."/>
            <person name="Johansson O.N."/>
            <person name="Kourtchenko O."/>
            <person name="Godhe A."/>
            <person name="Clarke A.K."/>
        </authorList>
    </citation>
    <scope>NUCLEOTIDE SEQUENCE [LARGE SCALE GENOMIC DNA]</scope>
    <source>
        <strain evidence="9 10">SMR1</strain>
    </source>
</reference>
<dbReference type="STRING" id="1402135.SAMN05444149_103609"/>
<keyword evidence="6 7" id="KW-0472">Membrane</keyword>
<keyword evidence="4 7" id="KW-0812">Transmembrane</keyword>
<dbReference type="InterPro" id="IPR003399">
    <property type="entry name" value="Mce/MlaD"/>
</dbReference>
<dbReference type="KEGG" id="spse:SULPSESMR1_00902"/>
<feature type="transmembrane region" description="Helical" evidence="7">
    <location>
        <begin position="27"/>
        <end position="44"/>
    </location>
</feature>
<evidence type="ECO:0000313" key="9">
    <source>
        <dbReference type="EMBL" id="ASM71730.1"/>
    </source>
</evidence>
<comment type="subcellular location">
    <subcellularLocation>
        <location evidence="1">Cell inner membrane</location>
    </subcellularLocation>
</comment>
<organism evidence="9 10">
    <name type="scientific">Pseudosulfitobacter pseudonitzschiae</name>
    <dbReference type="NCBI Taxonomy" id="1402135"/>
    <lineage>
        <taxon>Bacteria</taxon>
        <taxon>Pseudomonadati</taxon>
        <taxon>Pseudomonadota</taxon>
        <taxon>Alphaproteobacteria</taxon>
        <taxon>Rhodobacterales</taxon>
        <taxon>Roseobacteraceae</taxon>
        <taxon>Pseudosulfitobacter</taxon>
    </lineage>
</organism>
<dbReference type="EMBL" id="CP022415">
    <property type="protein sequence ID" value="ASM71730.1"/>
    <property type="molecule type" value="Genomic_DNA"/>
</dbReference>
<protein>
    <submittedName>
        <fullName evidence="9">Paraquat-inducible protein B</fullName>
    </submittedName>
</protein>
<feature type="domain" description="Mce/MlaD" evidence="8">
    <location>
        <begin position="168"/>
        <end position="226"/>
    </location>
</feature>
<dbReference type="PANTHER" id="PTHR30462">
    <property type="entry name" value="INTERMEMBRANE TRANSPORT PROTEIN PQIB-RELATED"/>
    <property type="match status" value="1"/>
</dbReference>
<name>A0A221JYK9_9RHOB</name>
<dbReference type="GO" id="GO:0005886">
    <property type="term" value="C:plasma membrane"/>
    <property type="evidence" value="ECO:0007669"/>
    <property type="project" value="UniProtKB-SubCell"/>
</dbReference>
<evidence type="ECO:0000256" key="5">
    <source>
        <dbReference type="ARBA" id="ARBA00022989"/>
    </source>
</evidence>
<evidence type="ECO:0000256" key="2">
    <source>
        <dbReference type="ARBA" id="ARBA00022475"/>
    </source>
</evidence>
<evidence type="ECO:0000256" key="6">
    <source>
        <dbReference type="ARBA" id="ARBA00023136"/>
    </source>
</evidence>
<proteinExistence type="predicted"/>
<keyword evidence="10" id="KW-1185">Reference proteome</keyword>
<evidence type="ECO:0000256" key="4">
    <source>
        <dbReference type="ARBA" id="ARBA00022692"/>
    </source>
</evidence>
<sequence>MSDPTPQTPDTVPIHEGKPAFWERISLIWLIPVMALVVALGAAWNNYNSQGPLIAISFENAAGVKAGETELRYRDIRVGLVETVGFSDDLKQVRVGVRIAKEMTDFVDAESVFWVVRPEVTAQGVTGLDTVLSGVYIQGSWDGTPGGFQTEFKGLSTEPLLGMDNEGITFTLRSADSLPTADTPILYKGLQVGQVATAEINADGTGVTASAVIYEPYTTLVSSGTRFWDVSGFSFTLGTAGAQLNFDSFASLISGGITFETMGSGGKGLSENAVFELFASEEAARNDFLVDGDGESASVPLTMIFEENLPGLSSGAPVEMGGLRVGEVVSLTGLVDTERFGDDNVRLLTTMHINPSRIGLGEDAGSAELFDFLARRVEGGMRGQLTNASLLTGSLKIRLIDVADAPEGTLDRTADPYPIVPTTEAAITDVATSAQGVLQRVNDLPVEEVMQSAISFLDNATALVGSQALQEAPEELRGILTATRGVVESDDVQAMPGQVAGVLKDLEQISAKLNTIVTKIEREGVVDQLIGAIASVETAANSLPEIVDQASAILDDAGEVSLKTLADRTSALLASADALVNQPSTRALPQELNDALEQLTLTLEELREGGLVDSANATLASTRDAASAVEEATKLLPDIATQLRNVANQAGATLSNYGRESAFSRETSAALRQIEAAASAIERLARAIERNPNSLILGR</sequence>
<dbReference type="InterPro" id="IPR051800">
    <property type="entry name" value="PqiA-PqiB_transport"/>
</dbReference>
<dbReference type="PANTHER" id="PTHR30462:SF0">
    <property type="entry name" value="INTERMEMBRANE TRANSPORT PROTEIN YEBT"/>
    <property type="match status" value="1"/>
</dbReference>
<evidence type="ECO:0000259" key="8">
    <source>
        <dbReference type="Pfam" id="PF02470"/>
    </source>
</evidence>
<dbReference type="OrthoDB" id="9806984at2"/>
<evidence type="ECO:0000256" key="7">
    <source>
        <dbReference type="SAM" id="Phobius"/>
    </source>
</evidence>
<evidence type="ECO:0000313" key="10">
    <source>
        <dbReference type="Proteomes" id="UP000199754"/>
    </source>
</evidence>
<dbReference type="Proteomes" id="UP000199754">
    <property type="component" value="Chromosome"/>
</dbReference>
<dbReference type="Pfam" id="PF02470">
    <property type="entry name" value="MlaD"/>
    <property type="match status" value="2"/>
</dbReference>
<keyword evidence="5 7" id="KW-1133">Transmembrane helix</keyword>